<feature type="region of interest" description="Disordered" evidence="1">
    <location>
        <begin position="1"/>
        <end position="23"/>
    </location>
</feature>
<feature type="compositionally biased region" description="Polar residues" evidence="1">
    <location>
        <begin position="286"/>
        <end position="306"/>
    </location>
</feature>
<proteinExistence type="predicted"/>
<feature type="region of interest" description="Disordered" evidence="1">
    <location>
        <begin position="286"/>
        <end position="308"/>
    </location>
</feature>
<reference evidence="2" key="1">
    <citation type="submission" date="2022-10" db="EMBL/GenBank/DDBJ databases">
        <authorList>
            <person name="Byrne P K."/>
        </authorList>
    </citation>
    <scope>NUCLEOTIDE SEQUENCE</scope>
    <source>
        <strain evidence="2">CBS7001</strain>
    </source>
</reference>
<evidence type="ECO:0000313" key="3">
    <source>
        <dbReference type="Proteomes" id="UP001162090"/>
    </source>
</evidence>
<dbReference type="EMBL" id="OX365926">
    <property type="protein sequence ID" value="CAI4051720.1"/>
    <property type="molecule type" value="Genomic_DNA"/>
</dbReference>
<feature type="region of interest" description="Disordered" evidence="1">
    <location>
        <begin position="325"/>
        <end position="345"/>
    </location>
</feature>
<sequence length="399" mass="45764">MQRTSIYAHHSSSTKKSSIQRLSATDVSIKEEKEPCELHEKLFCLECQELMQKKMNQVLKRSASYNAVNGSKRRSSVRNINRSLSLSSCYSTGSNTATQSNNEPFNEFLCYLSGDEYYSRVNSLWEHLPNETKDMFAARALAKNKTSMNQVLSHNDIDLLQSDNIPTSATWRLKDRNKKSTDSHFGESSNDSNTNYQVDHLYKHVLAEKEKKAILAENLRLEMQTPSSPKEQDTFVEHMPFASGSHATDAQYLHEVKLWRDRQEITEKIKELTTLIEKFERYTVSPTTTKPNSEANDSTPTGTGFSDQDLHQRGVLKHIEVTQQPTEVRDSIGSPVNPEGRSQTQKRCNIIDRIARGSKKFVRSFKRKKRPAHLDIYRKPNPNLRVLVDPKNLQKISRE</sequence>
<name>A0AA35NL64_SACUV</name>
<protein>
    <submittedName>
        <fullName evidence="2">Uncharacterized protein</fullName>
    </submittedName>
</protein>
<feature type="region of interest" description="Disordered" evidence="1">
    <location>
        <begin position="171"/>
        <end position="193"/>
    </location>
</feature>
<accession>A0AA35NL64</accession>
<dbReference type="AlphaFoldDB" id="A0AA35NL64"/>
<dbReference type="Proteomes" id="UP001162090">
    <property type="component" value="Chromosome 15"/>
</dbReference>
<feature type="compositionally biased region" description="Basic and acidic residues" evidence="1">
    <location>
        <begin position="172"/>
        <end position="185"/>
    </location>
</feature>
<organism evidence="2 3">
    <name type="scientific">Saccharomyces uvarum</name>
    <name type="common">Yeast</name>
    <name type="synonym">Saccharomyces bayanus var. uvarum</name>
    <dbReference type="NCBI Taxonomy" id="230603"/>
    <lineage>
        <taxon>Eukaryota</taxon>
        <taxon>Fungi</taxon>
        <taxon>Dikarya</taxon>
        <taxon>Ascomycota</taxon>
        <taxon>Saccharomycotina</taxon>
        <taxon>Saccharomycetes</taxon>
        <taxon>Saccharomycetales</taxon>
        <taxon>Saccharomycetaceae</taxon>
        <taxon>Saccharomyces</taxon>
    </lineage>
</organism>
<evidence type="ECO:0000313" key="2">
    <source>
        <dbReference type="EMBL" id="CAI4051720.1"/>
    </source>
</evidence>
<evidence type="ECO:0000256" key="1">
    <source>
        <dbReference type="SAM" id="MobiDB-lite"/>
    </source>
</evidence>
<gene>
    <name evidence="2" type="primary">SUVC15G2330</name>
    <name evidence="2" type="ORF">SUVC_15G2330</name>
</gene>